<reference evidence="7 8" key="1">
    <citation type="journal article" date="2018" name="Nat. Ecol. Evol.">
        <title>Shark genomes provide insights into elasmobranch evolution and the origin of vertebrates.</title>
        <authorList>
            <person name="Hara Y"/>
            <person name="Yamaguchi K"/>
            <person name="Onimaru K"/>
            <person name="Kadota M"/>
            <person name="Koyanagi M"/>
            <person name="Keeley SD"/>
            <person name="Tatsumi K"/>
            <person name="Tanaka K"/>
            <person name="Motone F"/>
            <person name="Kageyama Y"/>
            <person name="Nozu R"/>
            <person name="Adachi N"/>
            <person name="Nishimura O"/>
            <person name="Nakagawa R"/>
            <person name="Tanegashima C"/>
            <person name="Kiyatake I"/>
            <person name="Matsumoto R"/>
            <person name="Murakumo K"/>
            <person name="Nishida K"/>
            <person name="Terakita A"/>
            <person name="Kuratani S"/>
            <person name="Sato K"/>
            <person name="Hyodo S Kuraku.S."/>
        </authorList>
    </citation>
    <scope>NUCLEOTIDE SEQUENCE [LARGE SCALE GENOMIC DNA]</scope>
</reference>
<proteinExistence type="inferred from homology"/>
<evidence type="ECO:0008006" key="9">
    <source>
        <dbReference type="Google" id="ProtNLM"/>
    </source>
</evidence>
<organism evidence="7 8">
    <name type="scientific">Scyliorhinus torazame</name>
    <name type="common">Cloudy catshark</name>
    <name type="synonym">Catulus torazame</name>
    <dbReference type="NCBI Taxonomy" id="75743"/>
    <lineage>
        <taxon>Eukaryota</taxon>
        <taxon>Metazoa</taxon>
        <taxon>Chordata</taxon>
        <taxon>Craniata</taxon>
        <taxon>Vertebrata</taxon>
        <taxon>Chondrichthyes</taxon>
        <taxon>Elasmobranchii</taxon>
        <taxon>Galeomorphii</taxon>
        <taxon>Galeoidea</taxon>
        <taxon>Carcharhiniformes</taxon>
        <taxon>Scyliorhinidae</taxon>
        <taxon>Scyliorhinus</taxon>
    </lineage>
</organism>
<dbReference type="Gene3D" id="1.20.1250.10">
    <property type="match status" value="1"/>
</dbReference>
<dbReference type="OrthoDB" id="9937106at2759"/>
<dbReference type="SUPFAM" id="SSF47266">
    <property type="entry name" value="4-helical cytokines"/>
    <property type="match status" value="1"/>
</dbReference>
<comment type="subcellular location">
    <subcellularLocation>
        <location evidence="1">Secreted</location>
    </subcellularLocation>
</comment>
<sequence>MLLLACFIIGMVSNVLSDSARCAPLNSLDEPLTQLSKRFNINHHEVSEGGELFTSILTKYKQTPESGIVLNFILRWYLDLFAHIKPQSGLENQISIVANSLKECLSSRMENNLLGDLKELNKIKWEDQLIQRKAILELDGILTIMKETGKRRRKRNMGRRQRA</sequence>
<gene>
    <name evidence="7" type="ORF">scyTo_0013281</name>
</gene>
<name>A0A401NT58_SCYTO</name>
<dbReference type="GO" id="GO:0005133">
    <property type="term" value="F:type II interferon receptor binding"/>
    <property type="evidence" value="ECO:0007669"/>
    <property type="project" value="InterPro"/>
</dbReference>
<evidence type="ECO:0000256" key="5">
    <source>
        <dbReference type="ARBA" id="ARBA00023180"/>
    </source>
</evidence>
<evidence type="ECO:0000256" key="3">
    <source>
        <dbReference type="ARBA" id="ARBA00022514"/>
    </source>
</evidence>
<dbReference type="InterPro" id="IPR002069">
    <property type="entry name" value="Interferon_gamma"/>
</dbReference>
<keyword evidence="3" id="KW-0202">Cytokine</keyword>
<feature type="signal peptide" evidence="6">
    <location>
        <begin position="1"/>
        <end position="17"/>
    </location>
</feature>
<evidence type="ECO:0000313" key="7">
    <source>
        <dbReference type="EMBL" id="GCB64083.1"/>
    </source>
</evidence>
<keyword evidence="6" id="KW-0732">Signal</keyword>
<feature type="chain" id="PRO_5018974697" description="Interferon gamma" evidence="6">
    <location>
        <begin position="18"/>
        <end position="163"/>
    </location>
</feature>
<evidence type="ECO:0000256" key="1">
    <source>
        <dbReference type="ARBA" id="ARBA00004613"/>
    </source>
</evidence>
<keyword evidence="8" id="KW-1185">Reference proteome</keyword>
<dbReference type="PANTHER" id="PTHR11419">
    <property type="entry name" value="INTERFERON GAMMA"/>
    <property type="match status" value="1"/>
</dbReference>
<dbReference type="Pfam" id="PF00714">
    <property type="entry name" value="IFN-gamma"/>
    <property type="match status" value="1"/>
</dbReference>
<dbReference type="Proteomes" id="UP000288216">
    <property type="component" value="Unassembled WGS sequence"/>
</dbReference>
<evidence type="ECO:0000313" key="8">
    <source>
        <dbReference type="Proteomes" id="UP000288216"/>
    </source>
</evidence>
<protein>
    <recommendedName>
        <fullName evidence="9">Interferon gamma</fullName>
    </recommendedName>
</protein>
<dbReference type="STRING" id="75743.A0A401NT58"/>
<evidence type="ECO:0000256" key="6">
    <source>
        <dbReference type="SAM" id="SignalP"/>
    </source>
</evidence>
<comment type="caution">
    <text evidence="7">The sequence shown here is derived from an EMBL/GenBank/DDBJ whole genome shotgun (WGS) entry which is preliminary data.</text>
</comment>
<dbReference type="GO" id="GO:0006955">
    <property type="term" value="P:immune response"/>
    <property type="evidence" value="ECO:0007669"/>
    <property type="project" value="InterPro"/>
</dbReference>
<dbReference type="GO" id="GO:0005125">
    <property type="term" value="F:cytokine activity"/>
    <property type="evidence" value="ECO:0007669"/>
    <property type="project" value="UniProtKB-KW"/>
</dbReference>
<dbReference type="PANTHER" id="PTHR11419:SF0">
    <property type="entry name" value="INTERFERON GAMMA"/>
    <property type="match status" value="1"/>
</dbReference>
<dbReference type="AlphaFoldDB" id="A0A401NT58"/>
<evidence type="ECO:0000256" key="2">
    <source>
        <dbReference type="ARBA" id="ARBA00007566"/>
    </source>
</evidence>
<dbReference type="OMA" id="WIVEDRY"/>
<keyword evidence="5" id="KW-0325">Glycoprotein</keyword>
<comment type="similarity">
    <text evidence="2">Belongs to the type II (or gamma) interferon family.</text>
</comment>
<dbReference type="GO" id="GO:0005615">
    <property type="term" value="C:extracellular space"/>
    <property type="evidence" value="ECO:0007669"/>
    <property type="project" value="UniProtKB-KW"/>
</dbReference>
<dbReference type="EMBL" id="BFAA01006731">
    <property type="protein sequence ID" value="GCB64083.1"/>
    <property type="molecule type" value="Genomic_DNA"/>
</dbReference>
<evidence type="ECO:0000256" key="4">
    <source>
        <dbReference type="ARBA" id="ARBA00022525"/>
    </source>
</evidence>
<keyword evidence="4" id="KW-0964">Secreted</keyword>
<accession>A0A401NT58</accession>
<dbReference type="InterPro" id="IPR009079">
    <property type="entry name" value="4_helix_cytokine-like_core"/>
</dbReference>